<proteinExistence type="predicted"/>
<dbReference type="Proteomes" id="UP000273405">
    <property type="component" value="Unassembled WGS sequence"/>
</dbReference>
<protein>
    <submittedName>
        <fullName evidence="2">Uncharacterized protein</fullName>
    </submittedName>
</protein>
<evidence type="ECO:0000256" key="1">
    <source>
        <dbReference type="SAM" id="MobiDB-lite"/>
    </source>
</evidence>
<comment type="caution">
    <text evidence="2">The sequence shown here is derived from an EMBL/GenBank/DDBJ whole genome shotgun (WGS) entry which is preliminary data.</text>
</comment>
<evidence type="ECO:0000313" key="3">
    <source>
        <dbReference type="Proteomes" id="UP000273405"/>
    </source>
</evidence>
<name>A0A3A8N8J8_9BACT</name>
<gene>
    <name evidence="2" type="ORF">D7X12_21370</name>
</gene>
<keyword evidence="3" id="KW-1185">Reference proteome</keyword>
<dbReference type="AlphaFoldDB" id="A0A3A8N8J8"/>
<dbReference type="EMBL" id="RAWG01000137">
    <property type="protein sequence ID" value="RKH40253.1"/>
    <property type="molecule type" value="Genomic_DNA"/>
</dbReference>
<accession>A0A3A8N8J8</accession>
<sequence length="179" mass="19007">MLLGLAAIGCTRAIVATSVPVEDDPSIRFPEFFEQAPLEVGDAGPPLLLEGVVLQALTLAADDFLPEGRAELPCADRQASHVFRVIQRGEIIFVRIDEDPAACGRAHPGLDSGARYAISRDGRILRRVLDGMEPYTAPVDAGPFEKAEPGVSPSFDPRRPAPQPFLGPSDAGTPDAQAP</sequence>
<evidence type="ECO:0000313" key="2">
    <source>
        <dbReference type="EMBL" id="RKH40253.1"/>
    </source>
</evidence>
<reference evidence="3" key="1">
    <citation type="submission" date="2018-09" db="EMBL/GenBank/DDBJ databases">
        <authorList>
            <person name="Livingstone P.G."/>
            <person name="Whitworth D.E."/>
        </authorList>
    </citation>
    <scope>NUCLEOTIDE SEQUENCE [LARGE SCALE GENOMIC DNA]</scope>
    <source>
        <strain evidence="3">CA040B</strain>
    </source>
</reference>
<organism evidence="2 3">
    <name type="scientific">Corallococcus sicarius</name>
    <dbReference type="NCBI Taxonomy" id="2316726"/>
    <lineage>
        <taxon>Bacteria</taxon>
        <taxon>Pseudomonadati</taxon>
        <taxon>Myxococcota</taxon>
        <taxon>Myxococcia</taxon>
        <taxon>Myxococcales</taxon>
        <taxon>Cystobacterineae</taxon>
        <taxon>Myxococcaceae</taxon>
        <taxon>Corallococcus</taxon>
    </lineage>
</organism>
<feature type="region of interest" description="Disordered" evidence="1">
    <location>
        <begin position="137"/>
        <end position="179"/>
    </location>
</feature>